<accession>A0A0E9RQ81</accession>
<sequence length="44" mass="5507">MKNKQRNWHESIEFHLTFLSYFSLNTTQKCSYIFFRIGFVFLHF</sequence>
<dbReference type="AlphaFoldDB" id="A0A0E9RQ81"/>
<reference evidence="1" key="2">
    <citation type="journal article" date="2015" name="Fish Shellfish Immunol.">
        <title>Early steps in the European eel (Anguilla anguilla)-Vibrio vulnificus interaction in the gills: Role of the RtxA13 toxin.</title>
        <authorList>
            <person name="Callol A."/>
            <person name="Pajuelo D."/>
            <person name="Ebbesson L."/>
            <person name="Teles M."/>
            <person name="MacKenzie S."/>
            <person name="Amaro C."/>
        </authorList>
    </citation>
    <scope>NUCLEOTIDE SEQUENCE</scope>
</reference>
<name>A0A0E9RQ81_ANGAN</name>
<protein>
    <submittedName>
        <fullName evidence="1">Uncharacterized protein</fullName>
    </submittedName>
</protein>
<reference evidence="1" key="1">
    <citation type="submission" date="2014-11" db="EMBL/GenBank/DDBJ databases">
        <authorList>
            <person name="Amaro Gonzalez C."/>
        </authorList>
    </citation>
    <scope>NUCLEOTIDE SEQUENCE</scope>
</reference>
<organism evidence="1">
    <name type="scientific">Anguilla anguilla</name>
    <name type="common">European freshwater eel</name>
    <name type="synonym">Muraena anguilla</name>
    <dbReference type="NCBI Taxonomy" id="7936"/>
    <lineage>
        <taxon>Eukaryota</taxon>
        <taxon>Metazoa</taxon>
        <taxon>Chordata</taxon>
        <taxon>Craniata</taxon>
        <taxon>Vertebrata</taxon>
        <taxon>Euteleostomi</taxon>
        <taxon>Actinopterygii</taxon>
        <taxon>Neopterygii</taxon>
        <taxon>Teleostei</taxon>
        <taxon>Anguilliformes</taxon>
        <taxon>Anguillidae</taxon>
        <taxon>Anguilla</taxon>
    </lineage>
</organism>
<evidence type="ECO:0000313" key="1">
    <source>
        <dbReference type="EMBL" id="JAH30513.1"/>
    </source>
</evidence>
<dbReference type="EMBL" id="GBXM01078064">
    <property type="protein sequence ID" value="JAH30513.1"/>
    <property type="molecule type" value="Transcribed_RNA"/>
</dbReference>
<proteinExistence type="predicted"/>